<name>A0A1S2QHI6_9ACTN</name>
<keyword evidence="3" id="KW-0732">Signal</keyword>
<keyword evidence="5" id="KW-1185">Reference proteome</keyword>
<reference evidence="4 5" key="1">
    <citation type="submission" date="2016-10" db="EMBL/GenBank/DDBJ databases">
        <title>Genome sequence of Streptomyces sp. MUSC 1.</title>
        <authorList>
            <person name="Lee L.-H."/>
            <person name="Ser H.-L."/>
            <person name="Law J.W.-F."/>
        </authorList>
    </citation>
    <scope>NUCLEOTIDE SEQUENCE [LARGE SCALE GENOMIC DNA]</scope>
    <source>
        <strain evidence="4 5">MUSC 1</strain>
    </source>
</reference>
<sequence length="237" mass="22818">MLRSRHLTRAARAIGTSAAAAALSVAAAQSALACDIADFTAAPACDSAGKPVVRVTDKDASGTPATLTLKIELSMPGGERDLDTGTIGHPTAQGASVDLHPLDWHAGQTFVVHVKAGDSVDEDLKPPVVVPDDFPCAPAGGSAPSASPTPSAPASSAAPSARPSSAASAVPAPAHSGSPAASPAAGGAPSPAGGGTRLAETGASSGTPLIAGAAAALVVAGGGIVLVLRRKAAQRSR</sequence>
<feature type="compositionally biased region" description="Low complexity" evidence="1">
    <location>
        <begin position="135"/>
        <end position="191"/>
    </location>
</feature>
<keyword evidence="2" id="KW-0472">Membrane</keyword>
<feature type="region of interest" description="Disordered" evidence="1">
    <location>
        <begin position="123"/>
        <end position="200"/>
    </location>
</feature>
<organism evidence="4 5">
    <name type="scientific">Streptomyces monashensis</name>
    <dbReference type="NCBI Taxonomy" id="1678012"/>
    <lineage>
        <taxon>Bacteria</taxon>
        <taxon>Bacillati</taxon>
        <taxon>Actinomycetota</taxon>
        <taxon>Actinomycetes</taxon>
        <taxon>Kitasatosporales</taxon>
        <taxon>Streptomycetaceae</taxon>
        <taxon>Streptomyces</taxon>
    </lineage>
</organism>
<evidence type="ECO:0008006" key="6">
    <source>
        <dbReference type="Google" id="ProtNLM"/>
    </source>
</evidence>
<dbReference type="NCBIfam" id="NF041528">
    <property type="entry name" value="strep_LAETG"/>
    <property type="match status" value="1"/>
</dbReference>
<dbReference type="Proteomes" id="UP000179642">
    <property type="component" value="Unassembled WGS sequence"/>
</dbReference>
<evidence type="ECO:0000256" key="1">
    <source>
        <dbReference type="SAM" id="MobiDB-lite"/>
    </source>
</evidence>
<keyword evidence="2" id="KW-0812">Transmembrane</keyword>
<dbReference type="PROSITE" id="PS51257">
    <property type="entry name" value="PROKAR_LIPOPROTEIN"/>
    <property type="match status" value="1"/>
</dbReference>
<evidence type="ECO:0000256" key="3">
    <source>
        <dbReference type="SAM" id="SignalP"/>
    </source>
</evidence>
<feature type="chain" id="PRO_5010320548" description="Gram-positive cocci surface proteins LPxTG domain-containing protein" evidence="3">
    <location>
        <begin position="34"/>
        <end position="237"/>
    </location>
</feature>
<evidence type="ECO:0000313" key="5">
    <source>
        <dbReference type="Proteomes" id="UP000179642"/>
    </source>
</evidence>
<accession>A0A1S2QHI6</accession>
<feature type="signal peptide" evidence="3">
    <location>
        <begin position="1"/>
        <end position="33"/>
    </location>
</feature>
<dbReference type="EMBL" id="MLYO01000019">
    <property type="protein sequence ID" value="OIK05629.1"/>
    <property type="molecule type" value="Genomic_DNA"/>
</dbReference>
<proteinExistence type="predicted"/>
<dbReference type="NCBIfam" id="TIGR01167">
    <property type="entry name" value="LPXTG_anchor"/>
    <property type="match status" value="1"/>
</dbReference>
<evidence type="ECO:0000313" key="4">
    <source>
        <dbReference type="EMBL" id="OIK05629.1"/>
    </source>
</evidence>
<protein>
    <recommendedName>
        <fullName evidence="6">Gram-positive cocci surface proteins LPxTG domain-containing protein</fullName>
    </recommendedName>
</protein>
<evidence type="ECO:0000256" key="2">
    <source>
        <dbReference type="SAM" id="Phobius"/>
    </source>
</evidence>
<gene>
    <name evidence="4" type="ORF">BIV23_12085</name>
</gene>
<dbReference type="OrthoDB" id="4336573at2"/>
<dbReference type="RefSeq" id="WP_071380794.1">
    <property type="nucleotide sequence ID" value="NZ_MLYO01000019.1"/>
</dbReference>
<comment type="caution">
    <text evidence="4">The sequence shown here is derived from an EMBL/GenBank/DDBJ whole genome shotgun (WGS) entry which is preliminary data.</text>
</comment>
<feature type="transmembrane region" description="Helical" evidence="2">
    <location>
        <begin position="209"/>
        <end position="228"/>
    </location>
</feature>
<keyword evidence="2" id="KW-1133">Transmembrane helix</keyword>
<dbReference type="AlphaFoldDB" id="A0A1S2QHI6"/>